<dbReference type="GO" id="GO:0000266">
    <property type="term" value="P:mitochondrial fission"/>
    <property type="evidence" value="ECO:0007669"/>
    <property type="project" value="TreeGrafter"/>
</dbReference>
<dbReference type="EMBL" id="CP044065">
    <property type="protein sequence ID" value="QET01818.1"/>
    <property type="molecule type" value="Genomic_DNA"/>
</dbReference>
<dbReference type="GO" id="GO:0016740">
    <property type="term" value="F:transferase activity"/>
    <property type="evidence" value="ECO:0007669"/>
    <property type="project" value="UniProtKB-KW"/>
</dbReference>
<comment type="similarity">
    <text evidence="1">Belongs to the GST superfamily.</text>
</comment>
<organism evidence="4 5">
    <name type="scientific">Cupriavidus pauculus</name>
    <dbReference type="NCBI Taxonomy" id="82633"/>
    <lineage>
        <taxon>Bacteria</taxon>
        <taxon>Pseudomonadati</taxon>
        <taxon>Pseudomonadota</taxon>
        <taxon>Betaproteobacteria</taxon>
        <taxon>Burkholderiales</taxon>
        <taxon>Burkholderiaceae</taxon>
        <taxon>Cupriavidus</taxon>
    </lineage>
</organism>
<dbReference type="PANTHER" id="PTHR44188">
    <property type="entry name" value="GDAP1, ISOFORM A"/>
    <property type="match status" value="1"/>
</dbReference>
<dbReference type="InterPro" id="IPR036282">
    <property type="entry name" value="Glutathione-S-Trfase_C_sf"/>
</dbReference>
<evidence type="ECO:0000259" key="3">
    <source>
        <dbReference type="PROSITE" id="PS50405"/>
    </source>
</evidence>
<feature type="domain" description="GST N-terminal" evidence="2">
    <location>
        <begin position="40"/>
        <end position="158"/>
    </location>
</feature>
<dbReference type="SUPFAM" id="SSF47616">
    <property type="entry name" value="GST C-terminal domain-like"/>
    <property type="match status" value="1"/>
</dbReference>
<evidence type="ECO:0000313" key="4">
    <source>
        <dbReference type="EMBL" id="QET01818.1"/>
    </source>
</evidence>
<dbReference type="InterPro" id="IPR010987">
    <property type="entry name" value="Glutathione-S-Trfase_C-like"/>
</dbReference>
<dbReference type="InterPro" id="IPR036249">
    <property type="entry name" value="Thioredoxin-like_sf"/>
</dbReference>
<proteinExistence type="inferred from homology"/>
<dbReference type="Pfam" id="PF13409">
    <property type="entry name" value="GST_N_2"/>
    <property type="match status" value="1"/>
</dbReference>
<dbReference type="GO" id="GO:0006626">
    <property type="term" value="P:protein targeting to mitochondrion"/>
    <property type="evidence" value="ECO:0007669"/>
    <property type="project" value="TreeGrafter"/>
</dbReference>
<dbReference type="GO" id="GO:0008053">
    <property type="term" value="P:mitochondrial fusion"/>
    <property type="evidence" value="ECO:0007669"/>
    <property type="project" value="TreeGrafter"/>
</dbReference>
<sequence length="356" mass="38690">MTIDDLMTLAAGARAAMADPRRSHLVGGATAPHSLQNSPPRFELFHAASSLCSQKVRTVLAEKALPYRSNDMMILSAIQGDRIVPAEHYSPAYVRLRLHAGREIGKPFVDRYTGRTSVETEGFDPCVVPLLIDYEAGRVIADSLRICSYLDGLSPAPVRLIPDDGAARDAVMRQAGIVDRIPNGALLYGFHPDADRRPAALRAVMETVYDAKILALEAMIDANADDAGLADAYRAKILKERGGKAVSHDARFQRQTREHVAALLRDLECTLPSAGAPWVTGANFSLADVFWGVNLTRLAYLGLASMWNDLPLVARYVEALVRRPSIAEEVVQATIESLPPSAYMDVLTGGTRMTLA</sequence>
<dbReference type="RefSeq" id="WP_150371867.1">
    <property type="nucleotide sequence ID" value="NZ_CP044065.1"/>
</dbReference>
<dbReference type="AlphaFoldDB" id="A0A5P2H225"/>
<dbReference type="SUPFAM" id="SSF52833">
    <property type="entry name" value="Thioredoxin-like"/>
    <property type="match status" value="1"/>
</dbReference>
<dbReference type="Gene3D" id="3.40.30.10">
    <property type="entry name" value="Glutaredoxin"/>
    <property type="match status" value="2"/>
</dbReference>
<name>A0A5P2H225_9BURK</name>
<dbReference type="PANTHER" id="PTHR44188:SF1">
    <property type="entry name" value="GDAP1, ISOFORM A"/>
    <property type="match status" value="1"/>
</dbReference>
<accession>A0A5P2H225</accession>
<dbReference type="CDD" id="cd00570">
    <property type="entry name" value="GST_N_family"/>
    <property type="match status" value="1"/>
</dbReference>
<dbReference type="OrthoDB" id="8838912at2"/>
<dbReference type="PROSITE" id="PS50404">
    <property type="entry name" value="GST_NTER"/>
    <property type="match status" value="1"/>
</dbReference>
<reference evidence="4 5" key="1">
    <citation type="submission" date="2019-09" db="EMBL/GenBank/DDBJ databases">
        <title>FDA dAtabase for Regulatory Grade micrObial Sequences (FDA-ARGOS): Supporting development and validation of Infectious Disease Dx tests.</title>
        <authorList>
            <person name="Sciortino C."/>
            <person name="Tallon L."/>
            <person name="Sadzewicz L."/>
            <person name="Vavikolanu K."/>
            <person name="Mehta A."/>
            <person name="Aluvathingal J."/>
            <person name="Nadendla S."/>
            <person name="Nandy P."/>
            <person name="Geyer C."/>
            <person name="Yan Y."/>
            <person name="Sichtig H."/>
        </authorList>
    </citation>
    <scope>NUCLEOTIDE SEQUENCE [LARGE SCALE GENOMIC DNA]</scope>
    <source>
        <strain evidence="4 5">FDAARGOS_664</strain>
    </source>
</reference>
<dbReference type="PROSITE" id="PS50405">
    <property type="entry name" value="GST_CTER"/>
    <property type="match status" value="1"/>
</dbReference>
<dbReference type="Gene3D" id="1.20.1050.10">
    <property type="match status" value="1"/>
</dbReference>
<keyword evidence="4" id="KW-0808">Transferase</keyword>
<feature type="domain" description="GST C-terminal" evidence="3">
    <location>
        <begin position="206"/>
        <end position="341"/>
    </location>
</feature>
<evidence type="ECO:0000259" key="2">
    <source>
        <dbReference type="PROSITE" id="PS50404"/>
    </source>
</evidence>
<protein>
    <submittedName>
        <fullName evidence="4">Glutathione S-transferase family protein</fullName>
    </submittedName>
</protein>
<evidence type="ECO:0000256" key="1">
    <source>
        <dbReference type="ARBA" id="ARBA00007409"/>
    </source>
</evidence>
<gene>
    <name evidence="4" type="ORF">FOB72_07025</name>
</gene>
<dbReference type="InterPro" id="IPR004045">
    <property type="entry name" value="Glutathione_S-Trfase_N"/>
</dbReference>
<evidence type="ECO:0000313" key="5">
    <source>
        <dbReference type="Proteomes" id="UP000322822"/>
    </source>
</evidence>
<dbReference type="Proteomes" id="UP000322822">
    <property type="component" value="Chromosome 1"/>
</dbReference>